<dbReference type="OrthoDB" id="10367978at2759"/>
<evidence type="ECO:0000256" key="1">
    <source>
        <dbReference type="SAM" id="Phobius"/>
    </source>
</evidence>
<dbReference type="VEuPathDB" id="FungiDB:SPBR_03877"/>
<name>A0A0C2F712_9PEZI</name>
<gene>
    <name evidence="2" type="ORF">SPBR_03877</name>
</gene>
<dbReference type="RefSeq" id="XP_040622754.1">
    <property type="nucleotide sequence ID" value="XM_040762167.1"/>
</dbReference>
<feature type="transmembrane region" description="Helical" evidence="1">
    <location>
        <begin position="20"/>
        <end position="41"/>
    </location>
</feature>
<proteinExistence type="predicted"/>
<evidence type="ECO:0000313" key="2">
    <source>
        <dbReference type="EMBL" id="KIH94744.1"/>
    </source>
</evidence>
<sequence length="84" mass="9072">MGQKDVLDTAEVKTVKRVRLLQILLLCLIVTVDVVVVVGFMKVEEIAPGASCTKCREATIALEARVQALGPCNGMKTEDELRGS</sequence>
<keyword evidence="3" id="KW-1185">Reference proteome</keyword>
<organism evidence="2 3">
    <name type="scientific">Sporothrix brasiliensis 5110</name>
    <dbReference type="NCBI Taxonomy" id="1398154"/>
    <lineage>
        <taxon>Eukaryota</taxon>
        <taxon>Fungi</taxon>
        <taxon>Dikarya</taxon>
        <taxon>Ascomycota</taxon>
        <taxon>Pezizomycotina</taxon>
        <taxon>Sordariomycetes</taxon>
        <taxon>Sordariomycetidae</taxon>
        <taxon>Ophiostomatales</taxon>
        <taxon>Ophiostomataceae</taxon>
        <taxon>Sporothrix</taxon>
    </lineage>
</organism>
<keyword evidence="1" id="KW-0812">Transmembrane</keyword>
<dbReference type="EMBL" id="AWTV01000003">
    <property type="protein sequence ID" value="KIH94744.1"/>
    <property type="molecule type" value="Genomic_DNA"/>
</dbReference>
<keyword evidence="1" id="KW-0472">Membrane</keyword>
<keyword evidence="1" id="KW-1133">Transmembrane helix</keyword>
<protein>
    <submittedName>
        <fullName evidence="2">Uncharacterized protein</fullName>
    </submittedName>
</protein>
<accession>A0A0C2F712</accession>
<dbReference type="Proteomes" id="UP000031575">
    <property type="component" value="Unassembled WGS sequence"/>
</dbReference>
<dbReference type="GeneID" id="63677088"/>
<reference evidence="2 3" key="1">
    <citation type="journal article" date="2014" name="BMC Genomics">
        <title>Comparative genomics of the major fungal agents of human and animal Sporotrichosis: Sporothrix schenckii and Sporothrix brasiliensis.</title>
        <authorList>
            <person name="Teixeira M.M."/>
            <person name="de Almeida L.G."/>
            <person name="Kubitschek-Barreira P."/>
            <person name="Alves F.L."/>
            <person name="Kioshima E.S."/>
            <person name="Abadio A.K."/>
            <person name="Fernandes L."/>
            <person name="Derengowski L.S."/>
            <person name="Ferreira K.S."/>
            <person name="Souza R.C."/>
            <person name="Ruiz J.C."/>
            <person name="de Andrade N.C."/>
            <person name="Paes H.C."/>
            <person name="Nicola A.M."/>
            <person name="Albuquerque P."/>
            <person name="Gerber A.L."/>
            <person name="Martins V.P."/>
            <person name="Peconick L.D."/>
            <person name="Neto A.V."/>
            <person name="Chaucanez C.B."/>
            <person name="Silva P.A."/>
            <person name="Cunha O.L."/>
            <person name="de Oliveira F.F."/>
            <person name="dos Santos T.C."/>
            <person name="Barros A.L."/>
            <person name="Soares M.A."/>
            <person name="de Oliveira L.M."/>
            <person name="Marini M.M."/>
            <person name="Villalobos-Duno H."/>
            <person name="Cunha M.M."/>
            <person name="de Hoog S."/>
            <person name="da Silveira J.F."/>
            <person name="Henrissat B."/>
            <person name="Nino-Vega G.A."/>
            <person name="Cisalpino P.S."/>
            <person name="Mora-Montes H.M."/>
            <person name="Almeida S.R."/>
            <person name="Stajich J.E."/>
            <person name="Lopes-Bezerra L.M."/>
            <person name="Vasconcelos A.T."/>
            <person name="Felipe M.S."/>
        </authorList>
    </citation>
    <scope>NUCLEOTIDE SEQUENCE [LARGE SCALE GENOMIC DNA]</scope>
    <source>
        <strain evidence="2 3">5110</strain>
    </source>
</reference>
<comment type="caution">
    <text evidence="2">The sequence shown here is derived from an EMBL/GenBank/DDBJ whole genome shotgun (WGS) entry which is preliminary data.</text>
</comment>
<evidence type="ECO:0000313" key="3">
    <source>
        <dbReference type="Proteomes" id="UP000031575"/>
    </source>
</evidence>
<dbReference type="AlphaFoldDB" id="A0A0C2F712"/>
<dbReference type="HOGENOM" id="CLU_2528931_0_0_1"/>